<proteinExistence type="predicted"/>
<keyword evidence="9" id="KW-0547">Nucleotide-binding</keyword>
<keyword evidence="18" id="KW-0233">DNA recombination</keyword>
<comment type="catalytic activity">
    <reaction evidence="21">
        <text>DNA(n) + a 2'-deoxyribonucleoside 5'-triphosphate = DNA(n+1) + diphosphate</text>
        <dbReference type="Rhea" id="RHEA:22508"/>
        <dbReference type="Rhea" id="RHEA-COMP:17339"/>
        <dbReference type="Rhea" id="RHEA-COMP:17340"/>
        <dbReference type="ChEBI" id="CHEBI:33019"/>
        <dbReference type="ChEBI" id="CHEBI:61560"/>
        <dbReference type="ChEBI" id="CHEBI:173112"/>
        <dbReference type="EC" id="2.7.7.7"/>
    </reaction>
</comment>
<dbReference type="Proteomes" id="UP000694255">
    <property type="component" value="Unassembled WGS sequence"/>
</dbReference>
<evidence type="ECO:0000256" key="19">
    <source>
        <dbReference type="ARBA" id="ARBA00023268"/>
    </source>
</evidence>
<feature type="compositionally biased region" description="Polar residues" evidence="22">
    <location>
        <begin position="579"/>
        <end position="601"/>
    </location>
</feature>
<evidence type="ECO:0000256" key="14">
    <source>
        <dbReference type="ARBA" id="ARBA00022908"/>
    </source>
</evidence>
<feature type="domain" description="Integrase catalytic" evidence="23">
    <location>
        <begin position="274"/>
        <end position="444"/>
    </location>
</feature>
<feature type="compositionally biased region" description="Polar residues" evidence="22">
    <location>
        <begin position="730"/>
        <end position="752"/>
    </location>
</feature>
<dbReference type="RefSeq" id="XP_049262461.1">
    <property type="nucleotide sequence ID" value="XM_049408176.1"/>
</dbReference>
<feature type="compositionally biased region" description="Low complexity" evidence="22">
    <location>
        <begin position="560"/>
        <end position="570"/>
    </location>
</feature>
<feature type="compositionally biased region" description="Polar residues" evidence="22">
    <location>
        <begin position="763"/>
        <end position="772"/>
    </location>
</feature>
<dbReference type="PANTHER" id="PTHR42648">
    <property type="entry name" value="TRANSPOSASE, PUTATIVE-RELATED"/>
    <property type="match status" value="1"/>
</dbReference>
<evidence type="ECO:0000313" key="25">
    <source>
        <dbReference type="Proteomes" id="UP000694255"/>
    </source>
</evidence>
<feature type="region of interest" description="Disordered" evidence="22">
    <location>
        <begin position="169"/>
        <end position="201"/>
    </location>
</feature>
<dbReference type="InterPro" id="IPR039537">
    <property type="entry name" value="Retrotran_Ty1/copia-like"/>
</dbReference>
<evidence type="ECO:0000313" key="24">
    <source>
        <dbReference type="EMBL" id="KAG7662228.1"/>
    </source>
</evidence>
<comment type="catalytic activity">
    <reaction evidence="20">
        <text>DNA(n) + a 2'-deoxyribonucleoside 5'-triphosphate = DNA(n+1) + diphosphate</text>
        <dbReference type="Rhea" id="RHEA:22508"/>
        <dbReference type="Rhea" id="RHEA-COMP:17339"/>
        <dbReference type="Rhea" id="RHEA-COMP:17340"/>
        <dbReference type="ChEBI" id="CHEBI:33019"/>
        <dbReference type="ChEBI" id="CHEBI:61560"/>
        <dbReference type="ChEBI" id="CHEBI:173112"/>
        <dbReference type="EC" id="2.7.7.49"/>
    </reaction>
</comment>
<dbReference type="GO" id="GO:0003964">
    <property type="term" value="F:RNA-directed DNA polymerase activity"/>
    <property type="evidence" value="ECO:0007669"/>
    <property type="project" value="UniProtKB-KW"/>
</dbReference>
<evidence type="ECO:0000256" key="20">
    <source>
        <dbReference type="ARBA" id="ARBA00048173"/>
    </source>
</evidence>
<keyword evidence="7" id="KW-0540">Nuclease</keyword>
<keyword evidence="3" id="KW-0815">Transposition</keyword>
<keyword evidence="25" id="KW-1185">Reference proteome</keyword>
<organism evidence="24 25">
    <name type="scientific">[Candida] subhashii</name>
    <dbReference type="NCBI Taxonomy" id="561895"/>
    <lineage>
        <taxon>Eukaryota</taxon>
        <taxon>Fungi</taxon>
        <taxon>Dikarya</taxon>
        <taxon>Ascomycota</taxon>
        <taxon>Saccharomycotina</taxon>
        <taxon>Pichiomycetes</taxon>
        <taxon>Debaryomycetaceae</taxon>
        <taxon>Spathaspora</taxon>
    </lineage>
</organism>
<dbReference type="CDD" id="cd09272">
    <property type="entry name" value="RNase_HI_RT_Ty1"/>
    <property type="match status" value="1"/>
</dbReference>
<keyword evidence="5" id="KW-0808">Transferase</keyword>
<evidence type="ECO:0000256" key="21">
    <source>
        <dbReference type="ARBA" id="ARBA00049244"/>
    </source>
</evidence>
<reference evidence="24 25" key="1">
    <citation type="journal article" date="2021" name="DNA Res.">
        <title>Genome analysis of Candida subhashii reveals its hybrid nature and dual mitochondrial genome conformations.</title>
        <authorList>
            <person name="Mixao V."/>
            <person name="Hegedusova E."/>
            <person name="Saus E."/>
            <person name="Pryszcz L.P."/>
            <person name="Cillingova A."/>
            <person name="Nosek J."/>
            <person name="Gabaldon T."/>
        </authorList>
    </citation>
    <scope>NUCLEOTIDE SEQUENCE [LARGE SCALE GENOMIC DNA]</scope>
    <source>
        <strain evidence="24 25">CBS 10753</strain>
    </source>
</reference>
<accession>A0A8J5QKQ3</accession>
<comment type="function">
    <text evidence="1">The aspartyl protease (PR) mediates the proteolytic cleavages of the Gag and Gag-Pol polyproteins after assembly of the VLP.</text>
</comment>
<evidence type="ECO:0000256" key="2">
    <source>
        <dbReference type="ARBA" id="ARBA00022490"/>
    </source>
</evidence>
<dbReference type="PANTHER" id="PTHR42648:SF11">
    <property type="entry name" value="TRANSPOSON TY4-P GAG-POL POLYPROTEIN"/>
    <property type="match status" value="1"/>
</dbReference>
<dbReference type="InterPro" id="IPR013103">
    <property type="entry name" value="RVT_2"/>
</dbReference>
<dbReference type="GO" id="GO:0046872">
    <property type="term" value="F:metal ion binding"/>
    <property type="evidence" value="ECO:0007669"/>
    <property type="project" value="UniProtKB-KW"/>
</dbReference>
<dbReference type="InterPro" id="IPR054722">
    <property type="entry name" value="PolX-like_BBD"/>
</dbReference>
<gene>
    <name evidence="24" type="ORF">J8A68_004238</name>
</gene>
<dbReference type="GO" id="GO:0006310">
    <property type="term" value="P:DNA recombination"/>
    <property type="evidence" value="ECO:0007669"/>
    <property type="project" value="UniProtKB-KW"/>
</dbReference>
<dbReference type="GO" id="GO:0004519">
    <property type="term" value="F:endonuclease activity"/>
    <property type="evidence" value="ECO:0007669"/>
    <property type="project" value="UniProtKB-KW"/>
</dbReference>
<feature type="compositionally biased region" description="Basic and acidic residues" evidence="22">
    <location>
        <begin position="709"/>
        <end position="719"/>
    </location>
</feature>
<evidence type="ECO:0000256" key="7">
    <source>
        <dbReference type="ARBA" id="ARBA00022722"/>
    </source>
</evidence>
<evidence type="ECO:0000256" key="4">
    <source>
        <dbReference type="ARBA" id="ARBA00022670"/>
    </source>
</evidence>
<feature type="compositionally biased region" description="Polar residues" evidence="22">
    <location>
        <begin position="640"/>
        <end position="673"/>
    </location>
</feature>
<dbReference type="PROSITE" id="PS50994">
    <property type="entry name" value="INTEGRASE"/>
    <property type="match status" value="1"/>
</dbReference>
<evidence type="ECO:0000256" key="12">
    <source>
        <dbReference type="ARBA" id="ARBA00022840"/>
    </source>
</evidence>
<dbReference type="GeneID" id="73471038"/>
<keyword evidence="6" id="KW-0548">Nucleotidyltransferase</keyword>
<keyword evidence="10" id="KW-0255">Endonuclease</keyword>
<keyword evidence="2" id="KW-0963">Cytoplasm</keyword>
<evidence type="ECO:0000256" key="15">
    <source>
        <dbReference type="ARBA" id="ARBA00022918"/>
    </source>
</evidence>
<evidence type="ECO:0000256" key="3">
    <source>
        <dbReference type="ARBA" id="ARBA00022578"/>
    </source>
</evidence>
<dbReference type="GO" id="GO:0032196">
    <property type="term" value="P:transposition"/>
    <property type="evidence" value="ECO:0007669"/>
    <property type="project" value="UniProtKB-KW"/>
</dbReference>
<dbReference type="Pfam" id="PF07727">
    <property type="entry name" value="RVT_2"/>
    <property type="match status" value="1"/>
</dbReference>
<keyword evidence="15" id="KW-0695">RNA-directed DNA polymerase</keyword>
<feature type="region of interest" description="Disordered" evidence="22">
    <location>
        <begin position="685"/>
        <end position="778"/>
    </location>
</feature>
<feature type="region of interest" description="Disordered" evidence="22">
    <location>
        <begin position="557"/>
        <end position="607"/>
    </location>
</feature>
<keyword evidence="12" id="KW-0067">ATP-binding</keyword>
<evidence type="ECO:0000256" key="10">
    <source>
        <dbReference type="ARBA" id="ARBA00022759"/>
    </source>
</evidence>
<dbReference type="OrthoDB" id="4026416at2759"/>
<feature type="compositionally biased region" description="Polar residues" evidence="22">
    <location>
        <begin position="690"/>
        <end position="699"/>
    </location>
</feature>
<keyword evidence="14" id="KW-0229">DNA integration</keyword>
<keyword evidence="17" id="KW-0238">DNA-binding</keyword>
<keyword evidence="11" id="KW-0378">Hydrolase</keyword>
<feature type="region of interest" description="Disordered" evidence="22">
    <location>
        <begin position="638"/>
        <end position="673"/>
    </location>
</feature>
<evidence type="ECO:0000256" key="1">
    <source>
        <dbReference type="ARBA" id="ARBA00002180"/>
    </source>
</evidence>
<keyword evidence="16" id="KW-0239">DNA-directed DNA polymerase</keyword>
<keyword evidence="4" id="KW-0645">Protease</keyword>
<dbReference type="InterPro" id="IPR001584">
    <property type="entry name" value="Integrase_cat-core"/>
</dbReference>
<dbReference type="GO" id="GO:0015074">
    <property type="term" value="P:DNA integration"/>
    <property type="evidence" value="ECO:0007669"/>
    <property type="project" value="UniProtKB-KW"/>
</dbReference>
<dbReference type="GO" id="GO:0005524">
    <property type="term" value="F:ATP binding"/>
    <property type="evidence" value="ECO:0007669"/>
    <property type="project" value="UniProtKB-KW"/>
</dbReference>
<keyword evidence="13" id="KW-0460">Magnesium</keyword>
<sequence>MNDSSTLLVYDTAATDSVIKNSQLLSNLKPSKESLNTAIDSKFRTTKIGELKISVNNSEMNLSEVYVAPDVSFNLVSVNQLTRENDSIFLFNAEHMYTIENQELKLIAAKPSNINLYMGPVSGKLKPEREKPSNPFFKQFTYVGNIFMGQDTDDEDTIEVLDEGFEEDRTFEAEADPFGSTRRHDDETEDDEQVDLSGVPSEHISISSLPQIVADPQGVKDLYYRHISGNHMPIKNLLSGITNGKIKAIRKAGDVEQLKRCETCQVSNMKLSSHNHVPQRTVTRRLESVHSDTMGPFKTRNESKYLTTVIDFYSKFLRIITSTKKSVKQDVINILTIWNNKFPEKIVHFRSDNAPELPKQKDLFHLGIETNEIPIGTPQLNGFAESTNRKILLNIYRCLLNFKGQPCILDVFDQIIEYVVTIMNHTPRPEFSGKSPFQVFQRLPDYQFQHYQFGLDVLIKCSSKREAQKLGITPQKTFPLVVYGFFVGYGSDTGVYKIKVSTRRYPLILTSNVRFLNSMKVINHFLAGFGSLSENLFSETYEKIMATEMWQNDAHEIFNDDIPNPNNNEFQTGGDDDQTPSSDPGENITLKNQSVTNQNSDHIPRDECNATGLLTEDLSNPHQSPNNHHECNATGLLTEDLSNPHQSSNIHQESNATGLSTEDLSNPHQSSNIHQESNAIDLHTEDFSNPHLSSDNHSYATGLLNEDLSDPHNDQHQTDMSDLPDEDLSSHNNHQSEVDEASSTSDQDNSNHIPRIHEEYFPQDSNAESLPRSSWGRIRKPNPKYISTIIRSMRENPKFFKEYESKLKLRITDPLTHEDENQKDEQQMYINAVFDDLLESDPRVKEAREAELNKFKKYEVFKVVKRPENIKPMTTRWVDTYKENDLKEQKYKSRLVAHGYKQKEGKDYDPTRVSSPVIDLVSIRVLTAIATKNKLSIHHLDIQSAYLNAELTHDKPIYAQPPSGVDIPEGHCWLLQKSVYGMKQSGFEWYEKLSKVLGEIGLSRTENKGGLFVGKINGVEIIVAIYVDDLFMVAQDEDVLNTFKESLNKYFELKYFGEVSEYLGISFETHKWGRRLSQETYLRKLITSNNISNKEYRTTPLPRELEVILPNDPNAEFFEPEPKKDILNEGDKKRYQQVVGSLLWAARNTRPDIAFAVNHLGSKCSQPCKQDWEHMRWCLGYIACHLEYYLDFKIKDQHGEEKDFTIETYSDASFAPERDRRSISSYLIYMDGNLVDWSSCKQRVITTSTQACELIALGRAVNNTMDVRQISEAVGYKVRRIYVYEDNEAVIKACKKESTLHSRRTVEINLKLLQQMIREKKFELNYVTSEENLSDLLTKPIPNPKFKTLSEQINSRNQ</sequence>
<name>A0A8J5QKQ3_9ASCO</name>
<evidence type="ECO:0000256" key="6">
    <source>
        <dbReference type="ARBA" id="ARBA00022695"/>
    </source>
</evidence>
<evidence type="ECO:0000259" key="23">
    <source>
        <dbReference type="PROSITE" id="PS50994"/>
    </source>
</evidence>
<dbReference type="GO" id="GO:0006508">
    <property type="term" value="P:proteolysis"/>
    <property type="evidence" value="ECO:0007669"/>
    <property type="project" value="UniProtKB-KW"/>
</dbReference>
<comment type="caution">
    <text evidence="24">The sequence shown here is derived from an EMBL/GenBank/DDBJ whole genome shotgun (WGS) entry which is preliminary data.</text>
</comment>
<evidence type="ECO:0000256" key="11">
    <source>
        <dbReference type="ARBA" id="ARBA00022801"/>
    </source>
</evidence>
<evidence type="ECO:0000256" key="9">
    <source>
        <dbReference type="ARBA" id="ARBA00022741"/>
    </source>
</evidence>
<keyword evidence="8" id="KW-0479">Metal-binding</keyword>
<dbReference type="GO" id="GO:0003887">
    <property type="term" value="F:DNA-directed DNA polymerase activity"/>
    <property type="evidence" value="ECO:0007669"/>
    <property type="project" value="UniProtKB-KW"/>
</dbReference>
<evidence type="ECO:0000256" key="13">
    <source>
        <dbReference type="ARBA" id="ARBA00022842"/>
    </source>
</evidence>
<keyword evidence="19" id="KW-0511">Multifunctional enzyme</keyword>
<protein>
    <recommendedName>
        <fullName evidence="23">Integrase catalytic domain-containing protein</fullName>
    </recommendedName>
</protein>
<evidence type="ECO:0000256" key="22">
    <source>
        <dbReference type="SAM" id="MobiDB-lite"/>
    </source>
</evidence>
<evidence type="ECO:0000256" key="5">
    <source>
        <dbReference type="ARBA" id="ARBA00022679"/>
    </source>
</evidence>
<dbReference type="GO" id="GO:0003677">
    <property type="term" value="F:DNA binding"/>
    <property type="evidence" value="ECO:0007669"/>
    <property type="project" value="UniProtKB-KW"/>
</dbReference>
<evidence type="ECO:0000256" key="18">
    <source>
        <dbReference type="ARBA" id="ARBA00023172"/>
    </source>
</evidence>
<evidence type="ECO:0000256" key="17">
    <source>
        <dbReference type="ARBA" id="ARBA00023125"/>
    </source>
</evidence>
<evidence type="ECO:0000256" key="8">
    <source>
        <dbReference type="ARBA" id="ARBA00022723"/>
    </source>
</evidence>
<evidence type="ECO:0000256" key="16">
    <source>
        <dbReference type="ARBA" id="ARBA00022932"/>
    </source>
</evidence>
<dbReference type="EMBL" id="JAGSYN010000182">
    <property type="protein sequence ID" value="KAG7662228.1"/>
    <property type="molecule type" value="Genomic_DNA"/>
</dbReference>
<dbReference type="GO" id="GO:0008233">
    <property type="term" value="F:peptidase activity"/>
    <property type="evidence" value="ECO:0007669"/>
    <property type="project" value="UniProtKB-KW"/>
</dbReference>
<dbReference type="Pfam" id="PF22936">
    <property type="entry name" value="Pol_BBD"/>
    <property type="match status" value="1"/>
</dbReference>